<keyword evidence="2" id="KW-1185">Reference proteome</keyword>
<organism evidence="1 2">
    <name type="scientific">Teladorsagia circumcincta</name>
    <name type="common">Brown stomach worm</name>
    <name type="synonym">Ostertagia circumcincta</name>
    <dbReference type="NCBI Taxonomy" id="45464"/>
    <lineage>
        <taxon>Eukaryota</taxon>
        <taxon>Metazoa</taxon>
        <taxon>Ecdysozoa</taxon>
        <taxon>Nematoda</taxon>
        <taxon>Chromadorea</taxon>
        <taxon>Rhabditida</taxon>
        <taxon>Rhabditina</taxon>
        <taxon>Rhabditomorpha</taxon>
        <taxon>Strongyloidea</taxon>
        <taxon>Trichostrongylidae</taxon>
        <taxon>Teladorsagia</taxon>
    </lineage>
</organism>
<accession>A0A2G9TT72</accession>
<gene>
    <name evidence="1" type="ORF">TELCIR_17301</name>
</gene>
<evidence type="ECO:0000313" key="1">
    <source>
        <dbReference type="EMBL" id="PIO61184.1"/>
    </source>
</evidence>
<dbReference type="AlphaFoldDB" id="A0A2G9TT72"/>
<reference evidence="1 2" key="1">
    <citation type="submission" date="2015-09" db="EMBL/GenBank/DDBJ databases">
        <title>Draft genome of the parasitic nematode Teladorsagia circumcincta isolate WARC Sus (inbred).</title>
        <authorList>
            <person name="Mitreva M."/>
        </authorList>
    </citation>
    <scope>NUCLEOTIDE SEQUENCE [LARGE SCALE GENOMIC DNA]</scope>
    <source>
        <strain evidence="1 2">S</strain>
    </source>
</reference>
<protein>
    <submittedName>
        <fullName evidence="1">Uncharacterized protein</fullName>
    </submittedName>
</protein>
<evidence type="ECO:0000313" key="2">
    <source>
        <dbReference type="Proteomes" id="UP000230423"/>
    </source>
</evidence>
<proteinExistence type="predicted"/>
<dbReference type="Proteomes" id="UP000230423">
    <property type="component" value="Unassembled WGS sequence"/>
</dbReference>
<name>A0A2G9TT72_TELCI</name>
<dbReference type="EMBL" id="KZ354069">
    <property type="protein sequence ID" value="PIO61184.1"/>
    <property type="molecule type" value="Genomic_DNA"/>
</dbReference>
<sequence length="48" mass="5312">MVELKVTGERLGFSETIRQLHPTVDGPHAGVLAEFVTSMEELLESEDL</sequence>